<keyword evidence="3" id="KW-0378">Hydrolase</keyword>
<dbReference type="SUPFAM" id="SSF47090">
    <property type="entry name" value="PGBD-like"/>
    <property type="match status" value="1"/>
</dbReference>
<evidence type="ECO:0000259" key="2">
    <source>
        <dbReference type="SMART" id="SM00382"/>
    </source>
</evidence>
<dbReference type="Pfam" id="PF13401">
    <property type="entry name" value="AAA_22"/>
    <property type="match status" value="1"/>
</dbReference>
<dbReference type="InterPro" id="IPR027417">
    <property type="entry name" value="P-loop_NTPase"/>
</dbReference>
<name>A0A1B7HT23_9ENTR</name>
<organism evidence="3 4">
    <name type="scientific">Buttiauxella noackiae ATCC 51607</name>
    <dbReference type="NCBI Taxonomy" id="1354255"/>
    <lineage>
        <taxon>Bacteria</taxon>
        <taxon>Pseudomonadati</taxon>
        <taxon>Pseudomonadota</taxon>
        <taxon>Gammaproteobacteria</taxon>
        <taxon>Enterobacterales</taxon>
        <taxon>Enterobacteriaceae</taxon>
        <taxon>Buttiauxella</taxon>
    </lineage>
</organism>
<dbReference type="PATRIC" id="fig|1354255.3.peg.1604"/>
<protein>
    <submittedName>
        <fullName evidence="3">General secretion pathway protein A</fullName>
        <ecNumber evidence="3">3.6.1.15</ecNumber>
    </submittedName>
</protein>
<dbReference type="RefSeq" id="WP_064554351.1">
    <property type="nucleotide sequence ID" value="NZ_LXEO01000017.1"/>
</dbReference>
<evidence type="ECO:0000256" key="1">
    <source>
        <dbReference type="SAM" id="MobiDB-lite"/>
    </source>
</evidence>
<sequence>MYQDFFALNAAPFTLSPDPDYLYLGPAHREALSLLHRTVASGGFMTLVGSPGTGKTTLTRHICLHAGVETETAYLIAPLNSPTALTTQICRAFHLPDETDLETFLRHNHWGRKQAVLLIDEAQHLSEAQLEALGALTNIETDDKKLLSIVLIGQPELEDNLNGSRLVQVKQRVTARYFLTPLSTEDVDAAVRFRLQKAGCLHPIFSRGAISVITRISKGIPRIINRLCEQMLVDAALERRWRITSSHAVQAAHKVTGRVDIGGMPGIISLIAGCMFAFVVGGFVWKQWGWLPQPEVRTVNIPVSIAPDPKVQASFAASVNKARNQSAAFSLLSATWGYDSADELSPCEIISPAGLRCFRTFGELSELVSLNYPAVVHLKDKTYGHWFAVLGHINGSKASLLFANQEWEVSTDWLNQRFQKDATLIWQMPASGATHVTNHSPAEDIEWVAQRLTTALKTPVSEKSAKIQAGILAYQKLQHLPADGIAGEQTLLRLSNQPGMDIPTLDGTIPARDQTANNTTEQEKP</sequence>
<evidence type="ECO:0000313" key="4">
    <source>
        <dbReference type="Proteomes" id="UP000078286"/>
    </source>
</evidence>
<dbReference type="Gene3D" id="3.40.50.300">
    <property type="entry name" value="P-loop containing nucleotide triphosphate hydrolases"/>
    <property type="match status" value="1"/>
</dbReference>
<gene>
    <name evidence="3" type="ORF">M979_1556</name>
</gene>
<feature type="compositionally biased region" description="Polar residues" evidence="1">
    <location>
        <begin position="514"/>
        <end position="525"/>
    </location>
</feature>
<proteinExistence type="predicted"/>
<feature type="region of interest" description="Disordered" evidence="1">
    <location>
        <begin position="498"/>
        <end position="525"/>
    </location>
</feature>
<dbReference type="InterPro" id="IPR049945">
    <property type="entry name" value="AAA_22"/>
</dbReference>
<comment type="caution">
    <text evidence="3">The sequence shown here is derived from an EMBL/GenBank/DDBJ whole genome shotgun (WGS) entry which is preliminary data.</text>
</comment>
<dbReference type="PANTHER" id="PTHR35894:SF1">
    <property type="entry name" value="PHOSPHORIBULOKINASE _ URIDINE KINASE FAMILY"/>
    <property type="match status" value="1"/>
</dbReference>
<keyword evidence="4" id="KW-1185">Reference proteome</keyword>
<feature type="domain" description="AAA+ ATPase" evidence="2">
    <location>
        <begin position="41"/>
        <end position="237"/>
    </location>
</feature>
<dbReference type="InterPro" id="IPR003593">
    <property type="entry name" value="AAA+_ATPase"/>
</dbReference>
<dbReference type="EMBL" id="LXEO01000017">
    <property type="protein sequence ID" value="OAT18732.1"/>
    <property type="molecule type" value="Genomic_DNA"/>
</dbReference>
<dbReference type="AlphaFoldDB" id="A0A1B7HT23"/>
<reference evidence="3 4" key="1">
    <citation type="submission" date="2016-04" db="EMBL/GenBank/DDBJ databases">
        <title>ATOL: Assembling a taxonomically balanced genome-scale reconstruction of the evolutionary history of the Enterobacteriaceae.</title>
        <authorList>
            <person name="Plunkett G.III."/>
            <person name="Neeno-Eckwall E.C."/>
            <person name="Glasner J.D."/>
            <person name="Perna N.T."/>
        </authorList>
    </citation>
    <scope>NUCLEOTIDE SEQUENCE [LARGE SCALE GENOMIC DNA]</scope>
    <source>
        <strain evidence="3 4">ATCC 51607</strain>
    </source>
</reference>
<dbReference type="Proteomes" id="UP000078286">
    <property type="component" value="Unassembled WGS sequence"/>
</dbReference>
<dbReference type="PANTHER" id="PTHR35894">
    <property type="entry name" value="GENERAL SECRETION PATHWAY PROTEIN A-RELATED"/>
    <property type="match status" value="1"/>
</dbReference>
<dbReference type="SMART" id="SM00382">
    <property type="entry name" value="AAA"/>
    <property type="match status" value="1"/>
</dbReference>
<evidence type="ECO:0000313" key="3">
    <source>
        <dbReference type="EMBL" id="OAT18732.1"/>
    </source>
</evidence>
<accession>A0A1B7HT23</accession>
<dbReference type="Gene3D" id="3.90.70.10">
    <property type="entry name" value="Cysteine proteinases"/>
    <property type="match status" value="1"/>
</dbReference>
<dbReference type="EC" id="3.6.1.15" evidence="3"/>
<dbReference type="InterPro" id="IPR036365">
    <property type="entry name" value="PGBD-like_sf"/>
</dbReference>
<dbReference type="SUPFAM" id="SSF52540">
    <property type="entry name" value="P-loop containing nucleoside triphosphate hydrolases"/>
    <property type="match status" value="1"/>
</dbReference>
<dbReference type="GO" id="GO:0016887">
    <property type="term" value="F:ATP hydrolysis activity"/>
    <property type="evidence" value="ECO:0007669"/>
    <property type="project" value="InterPro"/>
</dbReference>
<dbReference type="InterPro" id="IPR052026">
    <property type="entry name" value="ExeA_AAA_ATPase_DNA-bind"/>
</dbReference>